<dbReference type="AlphaFoldDB" id="A0A6A4V868"/>
<feature type="region of interest" description="Disordered" evidence="1">
    <location>
        <begin position="42"/>
        <end position="121"/>
    </location>
</feature>
<name>A0A6A4V868_AMPAM</name>
<dbReference type="OrthoDB" id="6406317at2759"/>
<comment type="caution">
    <text evidence="2">The sequence shown here is derived from an EMBL/GenBank/DDBJ whole genome shotgun (WGS) entry which is preliminary data.</text>
</comment>
<evidence type="ECO:0000313" key="3">
    <source>
        <dbReference type="Proteomes" id="UP000440578"/>
    </source>
</evidence>
<dbReference type="Proteomes" id="UP000440578">
    <property type="component" value="Unassembled WGS sequence"/>
</dbReference>
<accession>A0A6A4V868</accession>
<keyword evidence="3" id="KW-1185">Reference proteome</keyword>
<proteinExistence type="predicted"/>
<evidence type="ECO:0000313" key="2">
    <source>
        <dbReference type="EMBL" id="KAF0287734.1"/>
    </source>
</evidence>
<sequence length="121" mass="12337">MSHWAGLASTHRMALLRVQVRAHQVRYLRHRLRAALRHRRLLPPLPTPDCAGAVADSDRGAAETAEGAAERAGEAGQSGEVRGEDSGPYQGCLGGGRGAAGGGRADGEVPVPVPAAASAAG</sequence>
<feature type="compositionally biased region" description="Gly residues" evidence="1">
    <location>
        <begin position="92"/>
        <end position="104"/>
    </location>
</feature>
<gene>
    <name evidence="2" type="ORF">FJT64_013853</name>
</gene>
<evidence type="ECO:0000256" key="1">
    <source>
        <dbReference type="SAM" id="MobiDB-lite"/>
    </source>
</evidence>
<dbReference type="EMBL" id="VIIS01002170">
    <property type="protein sequence ID" value="KAF0287734.1"/>
    <property type="molecule type" value="Genomic_DNA"/>
</dbReference>
<protein>
    <submittedName>
        <fullName evidence="2">Uncharacterized protein</fullName>
    </submittedName>
</protein>
<reference evidence="2 3" key="1">
    <citation type="submission" date="2019-07" db="EMBL/GenBank/DDBJ databases">
        <title>Draft genome assembly of a fouling barnacle, Amphibalanus amphitrite (Darwin, 1854): The first reference genome for Thecostraca.</title>
        <authorList>
            <person name="Kim W."/>
        </authorList>
    </citation>
    <scope>NUCLEOTIDE SEQUENCE [LARGE SCALE GENOMIC DNA]</scope>
    <source>
        <strain evidence="2">SNU_AA5</strain>
        <tissue evidence="2">Soma without cirri and trophi</tissue>
    </source>
</reference>
<organism evidence="2 3">
    <name type="scientific">Amphibalanus amphitrite</name>
    <name type="common">Striped barnacle</name>
    <name type="synonym">Balanus amphitrite</name>
    <dbReference type="NCBI Taxonomy" id="1232801"/>
    <lineage>
        <taxon>Eukaryota</taxon>
        <taxon>Metazoa</taxon>
        <taxon>Ecdysozoa</taxon>
        <taxon>Arthropoda</taxon>
        <taxon>Crustacea</taxon>
        <taxon>Multicrustacea</taxon>
        <taxon>Cirripedia</taxon>
        <taxon>Thoracica</taxon>
        <taxon>Thoracicalcarea</taxon>
        <taxon>Balanomorpha</taxon>
        <taxon>Balanoidea</taxon>
        <taxon>Balanidae</taxon>
        <taxon>Amphibalaninae</taxon>
        <taxon>Amphibalanus</taxon>
    </lineage>
</organism>